<comment type="caution">
    <text evidence="3">The sequence shown here is derived from an EMBL/GenBank/DDBJ whole genome shotgun (WGS) entry which is preliminary data.</text>
</comment>
<feature type="region of interest" description="Disordered" evidence="1">
    <location>
        <begin position="82"/>
        <end position="121"/>
    </location>
</feature>
<dbReference type="RefSeq" id="WP_343753037.1">
    <property type="nucleotide sequence ID" value="NZ_BAAADM010000054.1"/>
</dbReference>
<evidence type="ECO:0000313" key="3">
    <source>
        <dbReference type="EMBL" id="GAA0444082.1"/>
    </source>
</evidence>
<gene>
    <name evidence="3" type="ORF">GCM10008983_21770</name>
</gene>
<feature type="compositionally biased region" description="Basic and acidic residues" evidence="1">
    <location>
        <begin position="89"/>
        <end position="121"/>
    </location>
</feature>
<accession>A0ABP3J6U8</accession>
<dbReference type="EMBL" id="BAAADM010000054">
    <property type="protein sequence ID" value="GAA0444082.1"/>
    <property type="molecule type" value="Genomic_DNA"/>
</dbReference>
<evidence type="ECO:0008006" key="5">
    <source>
        <dbReference type="Google" id="ProtNLM"/>
    </source>
</evidence>
<name>A0ABP3J6U8_9BACI</name>
<keyword evidence="2" id="KW-0812">Transmembrane</keyword>
<feature type="transmembrane region" description="Helical" evidence="2">
    <location>
        <begin position="49"/>
        <end position="73"/>
    </location>
</feature>
<protein>
    <recommendedName>
        <fullName evidence="5">Sigma-X negative effector</fullName>
    </recommendedName>
</protein>
<keyword evidence="2" id="KW-0472">Membrane</keyword>
<organism evidence="3 4">
    <name type="scientific">Lentibacillus halophilus</name>
    <dbReference type="NCBI Taxonomy" id="295065"/>
    <lineage>
        <taxon>Bacteria</taxon>
        <taxon>Bacillati</taxon>
        <taxon>Bacillota</taxon>
        <taxon>Bacilli</taxon>
        <taxon>Bacillales</taxon>
        <taxon>Bacillaceae</taxon>
        <taxon>Lentibacillus</taxon>
    </lineage>
</organism>
<keyword evidence="4" id="KW-1185">Reference proteome</keyword>
<proteinExistence type="predicted"/>
<keyword evidence="2" id="KW-1133">Transmembrane helix</keyword>
<reference evidence="4" key="1">
    <citation type="journal article" date="2019" name="Int. J. Syst. Evol. Microbiol.">
        <title>The Global Catalogue of Microorganisms (GCM) 10K type strain sequencing project: providing services to taxonomists for standard genome sequencing and annotation.</title>
        <authorList>
            <consortium name="The Broad Institute Genomics Platform"/>
            <consortium name="The Broad Institute Genome Sequencing Center for Infectious Disease"/>
            <person name="Wu L."/>
            <person name="Ma J."/>
        </authorList>
    </citation>
    <scope>NUCLEOTIDE SEQUENCE [LARGE SCALE GENOMIC DNA]</scope>
    <source>
        <strain evidence="4">JCM 12149</strain>
    </source>
</reference>
<evidence type="ECO:0000256" key="2">
    <source>
        <dbReference type="SAM" id="Phobius"/>
    </source>
</evidence>
<evidence type="ECO:0000256" key="1">
    <source>
        <dbReference type="SAM" id="MobiDB-lite"/>
    </source>
</evidence>
<sequence length="392" mass="44451">MKKQNRKDKHLQETLRQMPEVRDHLDKDTLFRRISSKQRIKDASHKKKWFAFWPIMGSVIALGLLFVLAPLLLNGESMQRAGEDSADNASDRANRVEESSGNETDRPEMFDNEKERSTIDRYDKTQHPLVVRSSEKNRTVIHGAVADVQGQYVIPLSFTAPAEVNKNDYLNELGQYMQEKAWGTSHYMFGETSFQLDEANQQVKATFPENFLPTKQGSSGSYMLENLLASMFKPYQVNKVVFTEEVDLGKIGRVKQLPLRSGKVVYKIHKPEKGNRTFLIEVPVTDQTDFSAALDEMKNDEKAFHVSGSVPENTNLSVSDNGQQLLLSFRSNKNVPKNQELVTMIDAILMTAKRFGYEEVRFSHAGEEQAGPYDLTEPLNVPLGANPISRSF</sequence>
<dbReference type="Proteomes" id="UP001501459">
    <property type="component" value="Unassembled WGS sequence"/>
</dbReference>
<evidence type="ECO:0000313" key="4">
    <source>
        <dbReference type="Proteomes" id="UP001501459"/>
    </source>
</evidence>